<evidence type="ECO:0000313" key="4">
    <source>
        <dbReference type="Proteomes" id="UP000248553"/>
    </source>
</evidence>
<dbReference type="AlphaFoldDB" id="A0A328BTZ6"/>
<evidence type="ECO:0000259" key="2">
    <source>
        <dbReference type="Pfam" id="PF14534"/>
    </source>
</evidence>
<dbReference type="InterPro" id="IPR032710">
    <property type="entry name" value="NTF2-like_dom_sf"/>
</dbReference>
<dbReference type="Proteomes" id="UP000248553">
    <property type="component" value="Unassembled WGS sequence"/>
</dbReference>
<dbReference type="SUPFAM" id="SSF54427">
    <property type="entry name" value="NTF2-like"/>
    <property type="match status" value="1"/>
</dbReference>
<dbReference type="Gene3D" id="3.10.450.50">
    <property type="match status" value="1"/>
</dbReference>
<sequence length="166" mass="18024">MRTAFYLPGLALAVLLLLLPACGPGSPTKPEGPATTAVAAPAFTAADVQQIRTVLGTQAAAWNRGDLPAYMQGYWQSDSLLFIGKNGPQHGWQRTLANYQRSYPDAAAMGQLDFSQLRINPIGAEAAHVVGRWHLARPQKGNLQGWFTLIFRKLDGKWVIVADHSS</sequence>
<evidence type="ECO:0000256" key="1">
    <source>
        <dbReference type="SAM" id="SignalP"/>
    </source>
</evidence>
<feature type="domain" description="DUF4440" evidence="2">
    <location>
        <begin position="51"/>
        <end position="160"/>
    </location>
</feature>
<name>A0A328BTZ6_9BACT</name>
<organism evidence="3 4">
    <name type="scientific">Hymenobacter edaphi</name>
    <dbReference type="NCBI Taxonomy" id="2211146"/>
    <lineage>
        <taxon>Bacteria</taxon>
        <taxon>Pseudomonadati</taxon>
        <taxon>Bacteroidota</taxon>
        <taxon>Cytophagia</taxon>
        <taxon>Cytophagales</taxon>
        <taxon>Hymenobacteraceae</taxon>
        <taxon>Hymenobacter</taxon>
    </lineage>
</organism>
<accession>A0A328BTZ6</accession>
<keyword evidence="1" id="KW-0732">Signal</keyword>
<dbReference type="EMBL" id="QHKM01000001">
    <property type="protein sequence ID" value="RAK70001.1"/>
    <property type="molecule type" value="Genomic_DNA"/>
</dbReference>
<keyword evidence="4" id="KW-1185">Reference proteome</keyword>
<dbReference type="Pfam" id="PF14534">
    <property type="entry name" value="DUF4440"/>
    <property type="match status" value="1"/>
</dbReference>
<feature type="signal peptide" evidence="1">
    <location>
        <begin position="1"/>
        <end position="23"/>
    </location>
</feature>
<protein>
    <submittedName>
        <fullName evidence="3">DUF4440 domain-containing protein</fullName>
    </submittedName>
</protein>
<dbReference type="RefSeq" id="WP_111476737.1">
    <property type="nucleotide sequence ID" value="NZ_QHKM01000001.1"/>
</dbReference>
<evidence type="ECO:0000313" key="3">
    <source>
        <dbReference type="EMBL" id="RAK70001.1"/>
    </source>
</evidence>
<dbReference type="OrthoDB" id="120856at2"/>
<dbReference type="InterPro" id="IPR027843">
    <property type="entry name" value="DUF4440"/>
</dbReference>
<gene>
    <name evidence="3" type="ORF">DLM85_03880</name>
</gene>
<proteinExistence type="predicted"/>
<feature type="chain" id="PRO_5016368688" evidence="1">
    <location>
        <begin position="24"/>
        <end position="166"/>
    </location>
</feature>
<comment type="caution">
    <text evidence="3">The sequence shown here is derived from an EMBL/GenBank/DDBJ whole genome shotgun (WGS) entry which is preliminary data.</text>
</comment>
<reference evidence="4" key="1">
    <citation type="submission" date="2018-05" db="EMBL/GenBank/DDBJ databases">
        <authorList>
            <person name="Nie L."/>
        </authorList>
    </citation>
    <scope>NUCLEOTIDE SEQUENCE [LARGE SCALE GENOMIC DNA]</scope>
    <source>
        <strain evidence="4">NL</strain>
    </source>
</reference>